<feature type="domain" description="Radical SAM core" evidence="7">
    <location>
        <begin position="1"/>
        <end position="221"/>
    </location>
</feature>
<dbReference type="SFLD" id="SFLDG01067">
    <property type="entry name" value="SPASM/twitch_domain_containing"/>
    <property type="match status" value="1"/>
</dbReference>
<reference evidence="8 9" key="1">
    <citation type="submission" date="2019-03" db="EMBL/GenBank/DDBJ databases">
        <title>Genomic Encyclopedia of Type Strains, Phase IV (KMG-IV): sequencing the most valuable type-strain genomes for metagenomic binning, comparative biology and taxonomic classification.</title>
        <authorList>
            <person name="Goeker M."/>
        </authorList>
    </citation>
    <scope>NUCLEOTIDE SEQUENCE [LARGE SCALE GENOMIC DNA]</scope>
    <source>
        <strain evidence="8 9">DSM 2132</strain>
    </source>
</reference>
<dbReference type="Pfam" id="PF13186">
    <property type="entry name" value="SPASM"/>
    <property type="match status" value="1"/>
</dbReference>
<evidence type="ECO:0000313" key="8">
    <source>
        <dbReference type="EMBL" id="TCP38134.1"/>
    </source>
</evidence>
<evidence type="ECO:0000256" key="4">
    <source>
        <dbReference type="ARBA" id="ARBA00023004"/>
    </source>
</evidence>
<dbReference type="NCBIfam" id="NF041298">
    <property type="entry name" value="rSAM_mat_DynA"/>
    <property type="match status" value="1"/>
</dbReference>
<dbReference type="SFLD" id="SFLDG01072">
    <property type="entry name" value="dehydrogenase_like"/>
    <property type="match status" value="1"/>
</dbReference>
<evidence type="ECO:0000256" key="2">
    <source>
        <dbReference type="ARBA" id="ARBA00022691"/>
    </source>
</evidence>
<dbReference type="InParanoid" id="A0A4R2PSQ4"/>
<dbReference type="EMBL" id="SLXO01000001">
    <property type="protein sequence ID" value="TCP38134.1"/>
    <property type="molecule type" value="Genomic_DNA"/>
</dbReference>
<evidence type="ECO:0000256" key="6">
    <source>
        <dbReference type="ARBA" id="ARBA00023601"/>
    </source>
</evidence>
<evidence type="ECO:0000313" key="9">
    <source>
        <dbReference type="Proteomes" id="UP000295399"/>
    </source>
</evidence>
<dbReference type="PIRSF" id="PIRSF037420">
    <property type="entry name" value="PQQ_syn_pqqE"/>
    <property type="match status" value="1"/>
</dbReference>
<keyword evidence="3" id="KW-0479">Metal-binding</keyword>
<gene>
    <name evidence="8" type="ORF">EV659_10128</name>
</gene>
<dbReference type="InterPro" id="IPR023867">
    <property type="entry name" value="Sulphatase_maturase_rSAM"/>
</dbReference>
<dbReference type="Pfam" id="PF04055">
    <property type="entry name" value="Radical_SAM"/>
    <property type="match status" value="1"/>
</dbReference>
<keyword evidence="2" id="KW-0949">S-adenosyl-L-methionine</keyword>
<dbReference type="RefSeq" id="WP_132706374.1">
    <property type="nucleotide sequence ID" value="NZ_JACIGF010000001.1"/>
</dbReference>
<proteinExistence type="inferred from homology"/>
<dbReference type="Gene3D" id="3.20.20.70">
    <property type="entry name" value="Aldolase class I"/>
    <property type="match status" value="1"/>
</dbReference>
<dbReference type="AlphaFoldDB" id="A0A4R2PSQ4"/>
<evidence type="ECO:0000256" key="5">
    <source>
        <dbReference type="ARBA" id="ARBA00023014"/>
    </source>
</evidence>
<dbReference type="SFLD" id="SFLDS00029">
    <property type="entry name" value="Radical_SAM"/>
    <property type="match status" value="1"/>
</dbReference>
<accession>A0A4R2PSQ4</accession>
<dbReference type="NCBIfam" id="TIGR04085">
    <property type="entry name" value="rSAM_more_4Fe4S"/>
    <property type="match status" value="1"/>
</dbReference>
<name>A0A4R2PSQ4_RHOSA</name>
<evidence type="ECO:0000256" key="1">
    <source>
        <dbReference type="ARBA" id="ARBA00001966"/>
    </source>
</evidence>
<dbReference type="InterPro" id="IPR013785">
    <property type="entry name" value="Aldolase_TIM"/>
</dbReference>
<dbReference type="PANTHER" id="PTHR43273:SF3">
    <property type="entry name" value="ANAEROBIC SULFATASE-MATURATING ENZYME HOMOLOG ASLB-RELATED"/>
    <property type="match status" value="1"/>
</dbReference>
<keyword evidence="5" id="KW-0411">Iron-sulfur</keyword>
<dbReference type="SFLD" id="SFLDG01384">
    <property type="entry name" value="thioether_bond_formation_requi"/>
    <property type="match status" value="1"/>
</dbReference>
<dbReference type="GO" id="GO:0051536">
    <property type="term" value="F:iron-sulfur cluster binding"/>
    <property type="evidence" value="ECO:0007669"/>
    <property type="project" value="UniProtKB-KW"/>
</dbReference>
<dbReference type="FunCoup" id="A0A4R2PSQ4">
    <property type="interactions" value="12"/>
</dbReference>
<evidence type="ECO:0000256" key="3">
    <source>
        <dbReference type="ARBA" id="ARBA00022723"/>
    </source>
</evidence>
<comment type="caution">
    <text evidence="8">The sequence shown here is derived from an EMBL/GenBank/DDBJ whole genome shotgun (WGS) entry which is preliminary data.</text>
</comment>
<dbReference type="PROSITE" id="PS51918">
    <property type="entry name" value="RADICAL_SAM"/>
    <property type="match status" value="1"/>
</dbReference>
<dbReference type="CDD" id="cd01335">
    <property type="entry name" value="Radical_SAM"/>
    <property type="match status" value="1"/>
</dbReference>
<dbReference type="InterPro" id="IPR058240">
    <property type="entry name" value="rSAM_sf"/>
</dbReference>
<dbReference type="PANTHER" id="PTHR43273">
    <property type="entry name" value="ANAEROBIC SULFATASE-MATURATING ENZYME HOMOLOG ASLB-RELATED"/>
    <property type="match status" value="1"/>
</dbReference>
<keyword evidence="4" id="KW-0408">Iron</keyword>
<dbReference type="Proteomes" id="UP000295399">
    <property type="component" value="Unassembled WGS sequence"/>
</dbReference>
<dbReference type="InterPro" id="IPR023885">
    <property type="entry name" value="4Fe4S-binding_SPASM_dom"/>
</dbReference>
<dbReference type="InterPro" id="IPR017200">
    <property type="entry name" value="PqqE-like"/>
</dbReference>
<dbReference type="GO" id="GO:0016491">
    <property type="term" value="F:oxidoreductase activity"/>
    <property type="evidence" value="ECO:0007669"/>
    <property type="project" value="InterPro"/>
</dbReference>
<dbReference type="SFLD" id="SFLDG01386">
    <property type="entry name" value="main_SPASM_domain-containing"/>
    <property type="match status" value="1"/>
</dbReference>
<dbReference type="SUPFAM" id="SSF102114">
    <property type="entry name" value="Radical SAM enzymes"/>
    <property type="match status" value="1"/>
</dbReference>
<comment type="cofactor">
    <cofactor evidence="1">
        <name>[4Fe-4S] cluster</name>
        <dbReference type="ChEBI" id="CHEBI:49883"/>
    </cofactor>
</comment>
<dbReference type="GO" id="GO:0046872">
    <property type="term" value="F:metal ion binding"/>
    <property type="evidence" value="ECO:0007669"/>
    <property type="project" value="UniProtKB-KW"/>
</dbReference>
<organism evidence="8 9">
    <name type="scientific">Rhodothalassium salexigens DSM 2132</name>
    <dbReference type="NCBI Taxonomy" id="1188247"/>
    <lineage>
        <taxon>Bacteria</taxon>
        <taxon>Pseudomonadati</taxon>
        <taxon>Pseudomonadota</taxon>
        <taxon>Alphaproteobacteria</taxon>
        <taxon>Rhodothalassiales</taxon>
        <taxon>Rhodothalassiaceae</taxon>
        <taxon>Rhodothalassium</taxon>
    </lineage>
</organism>
<protein>
    <recommendedName>
        <fullName evidence="7">Radical SAM core domain-containing protein</fullName>
    </recommendedName>
</protein>
<sequence>MIFTAVIKPTHICNLACTYCYNDDVRDPVMRDETLERTIAETFAYARAHAPGRRVSFIWHGGEPMVAGRAFYEQACDLQRHYAGDLTYANSIQTNGVLINDAWLDLFARERFSLSVSIDGPKPVHDAYRLDKRGRGSFDRVMAAVESVQAAGLPLGVCVVISRANRDRVDELYDLLAARGLPFNVIPINKSGGAREAYDDVGLGREDYAEPWIRLYDRWFDADEDYVYCSDFVFKTRAIAAGRPADCVGLARCADTNISIDPVGDVYPCASLSGHADTRYGNILDADLATLMAGPVARAYRDRAVDPQCARCRWQHVCHGGCQARSYKFFGDIDARDYYCPSLFRVYEHIARRLDERGVPRADRPPVPAVSCDRTNAAPVYTA</sequence>
<keyword evidence="9" id="KW-1185">Reference proteome</keyword>
<comment type="similarity">
    <text evidence="6">Belongs to the radical SAM superfamily. Anaerobic sulfatase-maturating enzyme family.</text>
</comment>
<evidence type="ECO:0000259" key="7">
    <source>
        <dbReference type="PROSITE" id="PS51918"/>
    </source>
</evidence>
<dbReference type="OrthoDB" id="9782387at2"/>
<dbReference type="InterPro" id="IPR007197">
    <property type="entry name" value="rSAM"/>
</dbReference>